<dbReference type="RefSeq" id="WP_012014603.1">
    <property type="nucleotide sequence ID" value="NC_009380.1"/>
</dbReference>
<sequence length="389" mass="41980">MPQERTYDLVLFGATGFTGGLTAEYLAQHAPPGLRWALAGRNPDKLAAVRRQLAAIDSTLAELPLLTADVTDPASLRAVVERARVVASTVGPYIRHGEPLVAACSAAGTDYLDITGEPEFVDLMYVRHHETAVRTGARLVHTCGFDSIPYDLGVWFTVKQLPADAPITVDGFVRAGGRISGGTFHSALTAFSRSGETSRAAAARRSVEPRPEGRRVRAVSGRFARSPELRMWTVPLPTIDPQVVRRSAAARPEYGPDFRYRHFAAVRRLPTLLAGAAGIAAVAGLVKLPPTRRWLFGRLRPGQGPSPDQRARSWFRLRFVAESGGQQVRTEVAGGDPGYDETAKMLAESALCLALDDLPPTTGQVTPVTAMGDALLDRLQRAGITFRVL</sequence>
<dbReference type="GO" id="GO:0005886">
    <property type="term" value="C:plasma membrane"/>
    <property type="evidence" value="ECO:0007669"/>
    <property type="project" value="TreeGrafter"/>
</dbReference>
<dbReference type="PANTHER" id="PTHR12286:SF5">
    <property type="entry name" value="SACCHAROPINE DEHYDROGENASE-LIKE OXIDOREDUCTASE"/>
    <property type="match status" value="1"/>
</dbReference>
<evidence type="ECO:0000313" key="2">
    <source>
        <dbReference type="EMBL" id="ABP55828.1"/>
    </source>
</evidence>
<dbReference type="InterPro" id="IPR005097">
    <property type="entry name" value="Sacchrp_dh_NADP-bd"/>
</dbReference>
<dbReference type="EC" id="1.5.1.9" evidence="2"/>
<dbReference type="STRING" id="369723.Strop_3396"/>
<dbReference type="InterPro" id="IPR051276">
    <property type="entry name" value="Saccharopine_DH-like_oxidrdct"/>
</dbReference>
<dbReference type="GO" id="GO:0009247">
    <property type="term" value="P:glycolipid biosynthetic process"/>
    <property type="evidence" value="ECO:0007669"/>
    <property type="project" value="TreeGrafter"/>
</dbReference>
<dbReference type="eggNOG" id="COG3268">
    <property type="taxonomic scope" value="Bacteria"/>
</dbReference>
<dbReference type="KEGG" id="stp:Strop_3396"/>
<keyword evidence="2" id="KW-0560">Oxidoreductase</keyword>
<evidence type="ECO:0000313" key="3">
    <source>
        <dbReference type="Proteomes" id="UP000000235"/>
    </source>
</evidence>
<dbReference type="Pfam" id="PF03435">
    <property type="entry name" value="Sacchrp_dh_NADP"/>
    <property type="match status" value="1"/>
</dbReference>
<proteinExistence type="predicted"/>
<evidence type="ECO:0000259" key="1">
    <source>
        <dbReference type="Pfam" id="PF03435"/>
    </source>
</evidence>
<reference evidence="3" key="1">
    <citation type="journal article" date="2007" name="Proc. Natl. Acad. Sci. U.S.A.">
        <title>Genome sequencing reveals complex secondary metabolome in the marine actinomycete Salinispora tropica.</title>
        <authorList>
            <person name="Udwary D.W."/>
            <person name="Zeigler L."/>
            <person name="Asolkar R.N."/>
            <person name="Singan V."/>
            <person name="Lapidus A."/>
            <person name="Fenical W."/>
            <person name="Jensen P.R."/>
            <person name="Moore B.S."/>
        </authorList>
    </citation>
    <scope>NUCLEOTIDE SEQUENCE [LARGE SCALE GENOMIC DNA]</scope>
    <source>
        <strain evidence="3">ATCC BAA-916 / DSM 44818 / CNB-440</strain>
    </source>
</reference>
<feature type="domain" description="Saccharopine dehydrogenase NADP binding" evidence="1">
    <location>
        <begin position="10"/>
        <end position="116"/>
    </location>
</feature>
<dbReference type="Gene3D" id="3.40.50.720">
    <property type="entry name" value="NAD(P)-binding Rossmann-like Domain"/>
    <property type="match status" value="1"/>
</dbReference>
<dbReference type="GO" id="GO:0047131">
    <property type="term" value="F:saccharopine dehydrogenase (NAD+, L-glutamate-forming) activity"/>
    <property type="evidence" value="ECO:0007669"/>
    <property type="project" value="UniProtKB-EC"/>
</dbReference>
<protein>
    <submittedName>
        <fullName evidence="2">Saccharopine dehydrogenase (NAD(+), L-glutamate-forming)</fullName>
        <ecNumber evidence="2">1.5.1.9</ecNumber>
    </submittedName>
</protein>
<gene>
    <name evidence="2" type="ordered locus">Strop_3396</name>
</gene>
<name>A4XA82_SALTO</name>
<dbReference type="EMBL" id="CP000667">
    <property type="protein sequence ID" value="ABP55828.1"/>
    <property type="molecule type" value="Genomic_DNA"/>
</dbReference>
<accession>A4XA82</accession>
<keyword evidence="3" id="KW-1185">Reference proteome</keyword>
<dbReference type="HOGENOM" id="CLU_031002_0_2_11"/>
<dbReference type="PANTHER" id="PTHR12286">
    <property type="entry name" value="SACCHAROPINE DEHYDROGENASE-LIKE OXIDOREDUCTASE"/>
    <property type="match status" value="1"/>
</dbReference>
<organism evidence="2 3">
    <name type="scientific">Salinispora tropica (strain ATCC BAA-916 / DSM 44818 / JCM 13857 / NBRC 105044 / CNB-440)</name>
    <dbReference type="NCBI Taxonomy" id="369723"/>
    <lineage>
        <taxon>Bacteria</taxon>
        <taxon>Bacillati</taxon>
        <taxon>Actinomycetota</taxon>
        <taxon>Actinomycetes</taxon>
        <taxon>Micromonosporales</taxon>
        <taxon>Micromonosporaceae</taxon>
        <taxon>Salinispora</taxon>
    </lineage>
</organism>
<dbReference type="Proteomes" id="UP000000235">
    <property type="component" value="Chromosome"/>
</dbReference>
<dbReference type="AlphaFoldDB" id="A4XA82"/>
<dbReference type="SUPFAM" id="SSF51735">
    <property type="entry name" value="NAD(P)-binding Rossmann-fold domains"/>
    <property type="match status" value="1"/>
</dbReference>
<dbReference type="InterPro" id="IPR036291">
    <property type="entry name" value="NAD(P)-bd_dom_sf"/>
</dbReference>
<dbReference type="PATRIC" id="fig|369723.5.peg.3501"/>